<dbReference type="STRING" id="5217.A0A4Q1BI78"/>
<evidence type="ECO:0000313" key="1">
    <source>
        <dbReference type="EMBL" id="RXK37353.1"/>
    </source>
</evidence>
<sequence>MGRILASNRDEYLSRPALPAHWHNFPSLPISTNGKSKDIPFEIDPKSNDTDIHSDALANSIRHKEEDEEEAWVLSGLDLGNTVGGTWLGMTKDLRIGVITNVRQPGLKPLPPSPPSRGTLLKDFLSPSPHSAEKVHDYLKSHVDTVGEYEGFNLLLFRLHPPQTSYPTQPLHLASNKPILSNIPSSPAIPSIEIKTICHGLSNSPLKEPWLKVIFGEERMAQSLTQWEENEEDEDKLIERMFDILSDSKPINTLVDAKSSTTIPALKLGPNPLLPPKQGEGRWYGTRLSTVIIVRDDGRVVFVERDVSTLSEDGREAIKGKGERRFEFVAQSEADS</sequence>
<protein>
    <submittedName>
        <fullName evidence="1">Uncharacterized protein</fullName>
    </submittedName>
</protein>
<dbReference type="InParanoid" id="A0A4Q1BI78"/>
<name>A0A4Q1BI78_TREME</name>
<gene>
    <name evidence="1" type="ORF">M231_05340</name>
</gene>
<dbReference type="GO" id="GO:0007030">
    <property type="term" value="P:Golgi organization"/>
    <property type="evidence" value="ECO:0007669"/>
    <property type="project" value="TreeGrafter"/>
</dbReference>
<dbReference type="PANTHER" id="PTHR17985:SF8">
    <property type="entry name" value="TRANSPORT AND GOLGI ORGANIZATION PROTEIN 2 HOMOLOG"/>
    <property type="match status" value="1"/>
</dbReference>
<dbReference type="GO" id="GO:0009306">
    <property type="term" value="P:protein secretion"/>
    <property type="evidence" value="ECO:0007669"/>
    <property type="project" value="TreeGrafter"/>
</dbReference>
<dbReference type="GO" id="GO:0005794">
    <property type="term" value="C:Golgi apparatus"/>
    <property type="evidence" value="ECO:0007669"/>
    <property type="project" value="TreeGrafter"/>
</dbReference>
<dbReference type="PANTHER" id="PTHR17985">
    <property type="entry name" value="SER/THR-RICH PROTEIN T10 IN DGCR REGION"/>
    <property type="match status" value="1"/>
</dbReference>
<dbReference type="Pfam" id="PF05742">
    <property type="entry name" value="TANGO2"/>
    <property type="match status" value="1"/>
</dbReference>
<dbReference type="AlphaFoldDB" id="A0A4Q1BI78"/>
<comment type="caution">
    <text evidence="1">The sequence shown here is derived from an EMBL/GenBank/DDBJ whole genome shotgun (WGS) entry which is preliminary data.</text>
</comment>
<accession>A0A4Q1BI78</accession>
<evidence type="ECO:0000313" key="2">
    <source>
        <dbReference type="Proteomes" id="UP000289152"/>
    </source>
</evidence>
<dbReference type="Proteomes" id="UP000289152">
    <property type="component" value="Unassembled WGS sequence"/>
</dbReference>
<dbReference type="VEuPathDB" id="FungiDB:TREMEDRAFT_42185"/>
<organism evidence="1 2">
    <name type="scientific">Tremella mesenterica</name>
    <name type="common">Jelly fungus</name>
    <dbReference type="NCBI Taxonomy" id="5217"/>
    <lineage>
        <taxon>Eukaryota</taxon>
        <taxon>Fungi</taxon>
        <taxon>Dikarya</taxon>
        <taxon>Basidiomycota</taxon>
        <taxon>Agaricomycotina</taxon>
        <taxon>Tremellomycetes</taxon>
        <taxon>Tremellales</taxon>
        <taxon>Tremellaceae</taxon>
        <taxon>Tremella</taxon>
    </lineage>
</organism>
<dbReference type="OrthoDB" id="191601at2759"/>
<keyword evidence="2" id="KW-1185">Reference proteome</keyword>
<dbReference type="InterPro" id="IPR008551">
    <property type="entry name" value="TANGO2"/>
</dbReference>
<proteinExistence type="predicted"/>
<reference evidence="1 2" key="1">
    <citation type="submission" date="2016-06" db="EMBL/GenBank/DDBJ databases">
        <title>Evolution of pathogenesis and genome organization in the Tremellales.</title>
        <authorList>
            <person name="Cuomo C."/>
            <person name="Litvintseva A."/>
            <person name="Heitman J."/>
            <person name="Chen Y."/>
            <person name="Sun S."/>
            <person name="Springer D."/>
            <person name="Dromer F."/>
            <person name="Young S."/>
            <person name="Zeng Q."/>
            <person name="Chapman S."/>
            <person name="Gujja S."/>
            <person name="Saif S."/>
            <person name="Birren B."/>
        </authorList>
    </citation>
    <scope>NUCLEOTIDE SEQUENCE [LARGE SCALE GENOMIC DNA]</scope>
    <source>
        <strain evidence="1 2">ATCC 28783</strain>
    </source>
</reference>
<dbReference type="EMBL" id="SDIL01000070">
    <property type="protein sequence ID" value="RXK37353.1"/>
    <property type="molecule type" value="Genomic_DNA"/>
</dbReference>